<dbReference type="InterPro" id="IPR014284">
    <property type="entry name" value="RNA_pol_sigma-70_dom"/>
</dbReference>
<proteinExistence type="inferred from homology"/>
<dbReference type="GO" id="GO:0006352">
    <property type="term" value="P:DNA-templated transcription initiation"/>
    <property type="evidence" value="ECO:0007669"/>
    <property type="project" value="InterPro"/>
</dbReference>
<dbReference type="NCBIfam" id="TIGR02937">
    <property type="entry name" value="sigma70-ECF"/>
    <property type="match status" value="1"/>
</dbReference>
<evidence type="ECO:0000256" key="7">
    <source>
        <dbReference type="ARBA" id="ARBA00024701"/>
    </source>
</evidence>
<reference evidence="9 10" key="1">
    <citation type="submission" date="2019-04" db="EMBL/GenBank/DDBJ databases">
        <authorList>
            <person name="Feng G."/>
            <person name="Zhang J."/>
            <person name="Zhu H."/>
        </authorList>
    </citation>
    <scope>NUCLEOTIDE SEQUENCE [LARGE SCALE GENOMIC DNA]</scope>
    <source>
        <strain evidence="9 10">JCM 31653</strain>
    </source>
</reference>
<evidence type="ECO:0000256" key="3">
    <source>
        <dbReference type="ARBA" id="ARBA00023015"/>
    </source>
</evidence>
<sequence length="190" mass="21712">MSTATDTREEQASACLKEAVALRPELLKYARKLTFGDDDAAKELVQEATLRLHESVQRNGRSAAPVKLLLFRIMRNSHVDAGRVRGRANNIYVRTRNGDELTEHAGLLHMSHQEVQHSEDAELVTLLAERANLELTARFSLTERIAFRLTAENFSTREVGEMMGRPHSTVHFYIKQIRKHLQLFLRPLLK</sequence>
<evidence type="ECO:0000313" key="10">
    <source>
        <dbReference type="Proteomes" id="UP000297549"/>
    </source>
</evidence>
<feature type="domain" description="RNA polymerase sigma-70 region 2" evidence="8">
    <location>
        <begin position="22"/>
        <end position="86"/>
    </location>
</feature>
<dbReference type="Proteomes" id="UP000297549">
    <property type="component" value="Unassembled WGS sequence"/>
</dbReference>
<organism evidence="9 10">
    <name type="scientific">Hymenobacter aquaticus</name>
    <dbReference type="NCBI Taxonomy" id="1867101"/>
    <lineage>
        <taxon>Bacteria</taxon>
        <taxon>Pseudomonadati</taxon>
        <taxon>Bacteroidota</taxon>
        <taxon>Cytophagia</taxon>
        <taxon>Cytophagales</taxon>
        <taxon>Hymenobacteraceae</taxon>
        <taxon>Hymenobacter</taxon>
    </lineage>
</organism>
<dbReference type="GO" id="GO:0003677">
    <property type="term" value="F:DNA binding"/>
    <property type="evidence" value="ECO:0007669"/>
    <property type="project" value="UniProtKB-KW"/>
</dbReference>
<keyword evidence="3" id="KW-0805">Transcription regulation</keyword>
<dbReference type="EMBL" id="SRLC01000001">
    <property type="protein sequence ID" value="TGE24770.1"/>
    <property type="molecule type" value="Genomic_DNA"/>
</dbReference>
<gene>
    <name evidence="9" type="ORF">E5K00_06065</name>
</gene>
<keyword evidence="6" id="KW-0804">Transcription</keyword>
<evidence type="ECO:0000259" key="8">
    <source>
        <dbReference type="Pfam" id="PF04542"/>
    </source>
</evidence>
<evidence type="ECO:0000256" key="2">
    <source>
        <dbReference type="ARBA" id="ARBA00021245"/>
    </source>
</evidence>
<protein>
    <recommendedName>
        <fullName evidence="2">RNA polymerase sigma factor SigS</fullName>
    </recommendedName>
</protein>
<keyword evidence="4" id="KW-0731">Sigma factor</keyword>
<evidence type="ECO:0000256" key="5">
    <source>
        <dbReference type="ARBA" id="ARBA00023125"/>
    </source>
</evidence>
<comment type="caution">
    <text evidence="9">The sequence shown here is derived from an EMBL/GenBank/DDBJ whole genome shotgun (WGS) entry which is preliminary data.</text>
</comment>
<evidence type="ECO:0000256" key="1">
    <source>
        <dbReference type="ARBA" id="ARBA00007788"/>
    </source>
</evidence>
<evidence type="ECO:0000313" key="9">
    <source>
        <dbReference type="EMBL" id="TGE24770.1"/>
    </source>
</evidence>
<evidence type="ECO:0000256" key="4">
    <source>
        <dbReference type="ARBA" id="ARBA00023082"/>
    </source>
</evidence>
<keyword evidence="10" id="KW-1185">Reference proteome</keyword>
<dbReference type="GO" id="GO:0016987">
    <property type="term" value="F:sigma factor activity"/>
    <property type="evidence" value="ECO:0007669"/>
    <property type="project" value="UniProtKB-KW"/>
</dbReference>
<dbReference type="PANTHER" id="PTHR43133">
    <property type="entry name" value="RNA POLYMERASE ECF-TYPE SIGMA FACTO"/>
    <property type="match status" value="1"/>
</dbReference>
<dbReference type="InterPro" id="IPR016032">
    <property type="entry name" value="Sig_transdc_resp-reg_C-effctor"/>
</dbReference>
<dbReference type="InterPro" id="IPR007627">
    <property type="entry name" value="RNA_pol_sigma70_r2"/>
</dbReference>
<dbReference type="SUPFAM" id="SSF88946">
    <property type="entry name" value="Sigma2 domain of RNA polymerase sigma factors"/>
    <property type="match status" value="1"/>
</dbReference>
<comment type="similarity">
    <text evidence="1">Belongs to the sigma-70 factor family.</text>
</comment>
<dbReference type="Gene3D" id="1.10.1740.10">
    <property type="match status" value="1"/>
</dbReference>
<dbReference type="RefSeq" id="WP_135462351.1">
    <property type="nucleotide sequence ID" value="NZ_SRLC01000001.1"/>
</dbReference>
<dbReference type="SUPFAM" id="SSF46894">
    <property type="entry name" value="C-terminal effector domain of the bipartite response regulators"/>
    <property type="match status" value="1"/>
</dbReference>
<dbReference type="OrthoDB" id="9797134at2"/>
<accession>A0A4Z0Q417</accession>
<keyword evidence="5" id="KW-0238">DNA-binding</keyword>
<dbReference type="InterPro" id="IPR013325">
    <property type="entry name" value="RNA_pol_sigma_r2"/>
</dbReference>
<name>A0A4Z0Q417_9BACT</name>
<dbReference type="InterPro" id="IPR039425">
    <property type="entry name" value="RNA_pol_sigma-70-like"/>
</dbReference>
<evidence type="ECO:0000256" key="6">
    <source>
        <dbReference type="ARBA" id="ARBA00023163"/>
    </source>
</evidence>
<dbReference type="AlphaFoldDB" id="A0A4Z0Q417"/>
<dbReference type="PANTHER" id="PTHR43133:SF8">
    <property type="entry name" value="RNA POLYMERASE SIGMA FACTOR HI_1459-RELATED"/>
    <property type="match status" value="1"/>
</dbReference>
<comment type="function">
    <text evidence="7">Sigma factors are initiation factors that promote the attachment of RNA polymerase to specific initiation sites and are then released. Sigma-S contributes to the protection against external stress, thus playing a role in cellular fitness and survival.</text>
</comment>
<dbReference type="Pfam" id="PF04542">
    <property type="entry name" value="Sigma70_r2"/>
    <property type="match status" value="1"/>
</dbReference>